<evidence type="ECO:0000256" key="1">
    <source>
        <dbReference type="ARBA" id="ARBA00022450"/>
    </source>
</evidence>
<reference evidence="6" key="1">
    <citation type="journal article" date="2015" name="Genome Announc.">
        <title>Genome sequence of the AIDS-associated pathogen Penicillium marneffei (ATCC18224) and its near taxonomic relative Talaromyces stipitatus (ATCC10500).</title>
        <authorList>
            <person name="Nierman W.C."/>
            <person name="Fedorova-Abrams N.D."/>
            <person name="Andrianopoulos A."/>
        </authorList>
    </citation>
    <scope>NUCLEOTIDE SEQUENCE [LARGE SCALE GENOMIC DNA]</scope>
    <source>
        <strain evidence="6">ATCC 10500 / CBS 375.48 / QM 6759 / NRRL 1006</strain>
    </source>
</reference>
<dbReference type="VEuPathDB" id="FungiDB:TSTA_082190"/>
<dbReference type="RefSeq" id="XP_002477949.1">
    <property type="nucleotide sequence ID" value="XM_002477904.1"/>
</dbReference>
<evidence type="ECO:0000313" key="5">
    <source>
        <dbReference type="EMBL" id="EED20986.1"/>
    </source>
</evidence>
<dbReference type="HOGENOM" id="CLU_002220_0_0_1"/>
<dbReference type="PANTHER" id="PTHR43439:SF2">
    <property type="entry name" value="ENZYME, PUTATIVE (JCVI)-RELATED"/>
    <property type="match status" value="1"/>
</dbReference>
<keyword evidence="1" id="KW-0596">Phosphopantetheine</keyword>
<dbReference type="PhylomeDB" id="B8M144"/>
<dbReference type="InterPro" id="IPR013120">
    <property type="entry name" value="FAR_NAD-bd"/>
</dbReference>
<dbReference type="SUPFAM" id="SSF51735">
    <property type="entry name" value="NAD(P)-binding Rossmann-fold domains"/>
    <property type="match status" value="1"/>
</dbReference>
<keyword evidence="6" id="KW-1185">Reference proteome</keyword>
<dbReference type="PANTHER" id="PTHR43439">
    <property type="entry name" value="PHENYLACETATE-COENZYME A LIGASE"/>
    <property type="match status" value="1"/>
</dbReference>
<dbReference type="InParanoid" id="B8M144"/>
<dbReference type="OMA" id="KPGLWKF"/>
<gene>
    <name evidence="5" type="ORF">TSTA_082190</name>
</gene>
<dbReference type="GeneID" id="8107677"/>
<evidence type="ECO:0000259" key="4">
    <source>
        <dbReference type="Pfam" id="PF07993"/>
    </source>
</evidence>
<feature type="domain" description="AMP-dependent synthetase/ligase" evidence="3">
    <location>
        <begin position="15"/>
        <end position="348"/>
    </location>
</feature>
<dbReference type="Pfam" id="PF07993">
    <property type="entry name" value="NAD_binding_4"/>
    <property type="match status" value="1"/>
</dbReference>
<dbReference type="InterPro" id="IPR036736">
    <property type="entry name" value="ACP-like_sf"/>
</dbReference>
<evidence type="ECO:0000256" key="2">
    <source>
        <dbReference type="ARBA" id="ARBA00022553"/>
    </source>
</evidence>
<sequence>MSTQYGHRLLVATLEEKAHSHPEQVFCLLPRSSNLQDGFYEVNYKQVQTAVDYTAQWLKTKFGQFSPNETVSYMGLPDIRYNIIFYAAVRIRLKVFLPSPRNSSVTNLSLLEQTQCTKLCYSPESPDIAASAQALQKASKTLQVLEFPSLDELLKAQCASVPYSVNFDQVRQEPIVILHSSGSTGIPKPVTMTNGSLAVIDNDRNFPTVPGRQNHDLTTWDFPPGSYLYVPFPPFHMAGFLNNIMVPIFTNTIPIFGPATRLPSGGLVAQVLRCLNVKGCFLPPMTVADLYNEPDGPELLKSLDILCYAGGPLPESIGNELIQHVALCQFFGSTETGQIRQLFPLKEDWQYIEFHPSENIELQKAGENTFELVIHASDETENFSLLNHNFPGVREYRTKDLFLPHPNKPGLWKFYSRRDDIIVLATGEKLNPVPLELGVQAIPGVAGALVAGESQARVALLVELQPDHNLGPNPEDTLWPSIRHLNSDIAGPGRVSRSMIFIAKDDKPFIRAGKGTVVRKLTLEAYQEELNNLFRGSPKQPVQPVQSFLLKPTAFRLDDVKALIRSIIENVLDGVAVDDSSNLYTQGLDSVKSLETVTQLKAALESLNLGKPSTWITLEMIYTYSSINELATVLLSWLNEGTYPENIDRVSRTRDLLSHYEQSLPVGSSALESGETNFQEQMNVVLIGSTGYLGQYMLLLLAQDPRIGRIICLNRSATAHKTWATHPSTEQLFKNKEWQDKIHFFQIDFTQPRFGLADKVYSDLNNECDVILHSAWQVNFVLPVGSFKDSFSGLMNTIQLAANSKRCPRIFFISSVSASGIFSPQSSAEAKLVPEGRITDPNEAMQTGYGESKHVAENLLCIASAKSKVTTSILRVGQIAPPTATTGEIIWAEKDALTGLLETSKSLQMVPSDLMDIDWLPVNSVAEIVNSLLHQDRHSKEAILFHNLVHPAPMPWSEAVPVIQSWCGQSAGAAPLKDWIAAVKAREKEEQDSLQVLPSLPLLSFFDLLSDRGPSHKYSQQNLLGGGHTNHIKSIDANQIRLWLDALS</sequence>
<dbReference type="SUPFAM" id="SSF56801">
    <property type="entry name" value="Acetyl-CoA synthetase-like"/>
    <property type="match status" value="1"/>
</dbReference>
<dbReference type="InterPro" id="IPR051414">
    <property type="entry name" value="Adenylate-forming_Reductase"/>
</dbReference>
<evidence type="ECO:0000259" key="3">
    <source>
        <dbReference type="Pfam" id="PF00501"/>
    </source>
</evidence>
<accession>B8M144</accession>
<dbReference type="OrthoDB" id="429813at2759"/>
<dbReference type="PROSITE" id="PS00455">
    <property type="entry name" value="AMP_BINDING"/>
    <property type="match status" value="1"/>
</dbReference>
<protein>
    <submittedName>
        <fullName evidence="5">NRPS-like enzyme, putative</fullName>
    </submittedName>
</protein>
<dbReference type="InterPro" id="IPR000873">
    <property type="entry name" value="AMP-dep_synth/lig_dom"/>
</dbReference>
<dbReference type="Pfam" id="PF23562">
    <property type="entry name" value="AMP-binding_C_3"/>
    <property type="match status" value="1"/>
</dbReference>
<organism evidence="5 6">
    <name type="scientific">Talaromyces stipitatus (strain ATCC 10500 / CBS 375.48 / QM 6759 / NRRL 1006)</name>
    <name type="common">Penicillium stipitatum</name>
    <dbReference type="NCBI Taxonomy" id="441959"/>
    <lineage>
        <taxon>Eukaryota</taxon>
        <taxon>Fungi</taxon>
        <taxon>Dikarya</taxon>
        <taxon>Ascomycota</taxon>
        <taxon>Pezizomycotina</taxon>
        <taxon>Eurotiomycetes</taxon>
        <taxon>Eurotiomycetidae</taxon>
        <taxon>Eurotiales</taxon>
        <taxon>Trichocomaceae</taxon>
        <taxon>Talaromyces</taxon>
        <taxon>Talaromyces sect. Talaromyces</taxon>
    </lineage>
</organism>
<dbReference type="Gene3D" id="3.40.50.12780">
    <property type="entry name" value="N-terminal domain of ligase-like"/>
    <property type="match status" value="1"/>
</dbReference>
<dbReference type="InterPro" id="IPR020845">
    <property type="entry name" value="AMP-binding_CS"/>
</dbReference>
<dbReference type="Gene3D" id="3.40.50.720">
    <property type="entry name" value="NAD(P)-binding Rossmann-like Domain"/>
    <property type="match status" value="1"/>
</dbReference>
<dbReference type="Proteomes" id="UP000001745">
    <property type="component" value="Unassembled WGS sequence"/>
</dbReference>
<dbReference type="STRING" id="441959.B8M144"/>
<keyword evidence="2" id="KW-0597">Phosphoprotein</keyword>
<name>B8M144_TALSN</name>
<proteinExistence type="predicted"/>
<dbReference type="eggNOG" id="KOG1178">
    <property type="taxonomic scope" value="Eukaryota"/>
</dbReference>
<dbReference type="AlphaFoldDB" id="B8M144"/>
<dbReference type="InterPro" id="IPR036291">
    <property type="entry name" value="NAD(P)-bd_dom_sf"/>
</dbReference>
<dbReference type="EMBL" id="EQ962653">
    <property type="protein sequence ID" value="EED20986.1"/>
    <property type="molecule type" value="Genomic_DNA"/>
</dbReference>
<dbReference type="SUPFAM" id="SSF47336">
    <property type="entry name" value="ACP-like"/>
    <property type="match status" value="1"/>
</dbReference>
<feature type="domain" description="Thioester reductase (TE)" evidence="4">
    <location>
        <begin position="687"/>
        <end position="928"/>
    </location>
</feature>
<dbReference type="Pfam" id="PF00501">
    <property type="entry name" value="AMP-binding"/>
    <property type="match status" value="1"/>
</dbReference>
<evidence type="ECO:0000313" key="6">
    <source>
        <dbReference type="Proteomes" id="UP000001745"/>
    </source>
</evidence>
<dbReference type="InterPro" id="IPR042099">
    <property type="entry name" value="ANL_N_sf"/>
</dbReference>